<dbReference type="AlphaFoldDB" id="A0A1V4AYH6"/>
<gene>
    <name evidence="11" type="primary">nupX</name>
    <name evidence="11" type="ORF">NCTC1659_01061</name>
</gene>
<feature type="transmembrane region" description="Helical" evidence="7">
    <location>
        <begin position="288"/>
        <end position="307"/>
    </location>
</feature>
<feature type="transmembrane region" description="Helical" evidence="7">
    <location>
        <begin position="29"/>
        <end position="49"/>
    </location>
</feature>
<feature type="transmembrane region" description="Helical" evidence="7">
    <location>
        <begin position="254"/>
        <end position="276"/>
    </location>
</feature>
<feature type="transmembrane region" description="Helical" evidence="7">
    <location>
        <begin position="352"/>
        <end position="376"/>
    </location>
</feature>
<feature type="transmembrane region" description="Helical" evidence="7">
    <location>
        <begin position="388"/>
        <end position="413"/>
    </location>
</feature>
<reference evidence="11 12" key="1">
    <citation type="submission" date="2018-06" db="EMBL/GenBank/DDBJ databases">
        <authorList>
            <consortium name="Pathogen Informatics"/>
            <person name="Doyle S."/>
        </authorList>
    </citation>
    <scope>NUCLEOTIDE SEQUENCE [LARGE SCALE GENOMIC DNA]</scope>
    <source>
        <strain evidence="11 12">NCTC1659</strain>
    </source>
</reference>
<dbReference type="RefSeq" id="WP_078219455.1">
    <property type="nucleotide sequence ID" value="NZ_MUXZ01000056.1"/>
</dbReference>
<protein>
    <recommendedName>
        <fullName evidence="7">Nucleoside permease</fullName>
    </recommendedName>
</protein>
<dbReference type="Pfam" id="PF01773">
    <property type="entry name" value="Nucleos_tra2_N"/>
    <property type="match status" value="1"/>
</dbReference>
<sequence>MSSLISIIGIFVLLLIAFLLSNNRKAINYRTVLGALAIQFLFAAFILYVPVGRHILQSIASAVQSVINYGYDGVRFLFGGLAPQVDGSKGSAGFVFVINVLPIIVFFSALISLLYYLGIMQWIIKIIGGALQKALGTSKSESMSAAANIFVGQTEAPLVVKPYISKMTESELFAVMCGGLASIAGSVMAGYAGMGIPLTYLIAASFMAAPAGLLFAKILIPQTEKFNDDLKKIEQEKPANILDAAAGASSGMQLALNVGAMLIAFVALIALLNGILGTIGGWIGQEGLSLGMIFGWIFKPLAFIIGVPWNEAEFAGSIIGTKLAINEFVGYLEFAPYLAADATVQLSDKTKAIITFALCGFANFSSIAILIGGLGGMAPHRRGDIARLGIKAVIAGSLANLMSGTIAGLFIGLTGATL</sequence>
<comment type="similarity">
    <text evidence="2 7">Belongs to the concentrative nucleoside transporter (CNT) (TC 2.A.41) family.</text>
</comment>
<dbReference type="Proteomes" id="UP000254329">
    <property type="component" value="Unassembled WGS sequence"/>
</dbReference>
<evidence type="ECO:0000256" key="6">
    <source>
        <dbReference type="ARBA" id="ARBA00023136"/>
    </source>
</evidence>
<name>A0A1V4AYH6_9PAST</name>
<keyword evidence="6 7" id="KW-0472">Membrane</keyword>
<dbReference type="GO" id="GO:0005886">
    <property type="term" value="C:plasma membrane"/>
    <property type="evidence" value="ECO:0007669"/>
    <property type="project" value="UniProtKB-SubCell"/>
</dbReference>
<evidence type="ECO:0000259" key="8">
    <source>
        <dbReference type="Pfam" id="PF01773"/>
    </source>
</evidence>
<evidence type="ECO:0000256" key="2">
    <source>
        <dbReference type="ARBA" id="ARBA00009033"/>
    </source>
</evidence>
<dbReference type="InterPro" id="IPR011642">
    <property type="entry name" value="Gate_dom"/>
</dbReference>
<dbReference type="InterPro" id="IPR008276">
    <property type="entry name" value="C_nuclsd_transpt"/>
</dbReference>
<dbReference type="NCBIfam" id="TIGR00804">
    <property type="entry name" value="nupC"/>
    <property type="match status" value="1"/>
</dbReference>
<feature type="domain" description="Concentrative nucleoside transporter N-terminal" evidence="8">
    <location>
        <begin position="8"/>
        <end position="81"/>
    </location>
</feature>
<feature type="domain" description="Concentrative nucleoside transporter C-terminal" evidence="9">
    <location>
        <begin position="200"/>
        <end position="408"/>
    </location>
</feature>
<evidence type="ECO:0000259" key="10">
    <source>
        <dbReference type="Pfam" id="PF07670"/>
    </source>
</evidence>
<evidence type="ECO:0000256" key="3">
    <source>
        <dbReference type="ARBA" id="ARBA00022475"/>
    </source>
</evidence>
<feature type="transmembrane region" description="Helical" evidence="7">
    <location>
        <begin position="172"/>
        <end position="192"/>
    </location>
</feature>
<evidence type="ECO:0000313" key="12">
    <source>
        <dbReference type="Proteomes" id="UP000254329"/>
    </source>
</evidence>
<proteinExistence type="inferred from homology"/>
<evidence type="ECO:0000256" key="5">
    <source>
        <dbReference type="ARBA" id="ARBA00022989"/>
    </source>
</evidence>
<evidence type="ECO:0000259" key="9">
    <source>
        <dbReference type="Pfam" id="PF07662"/>
    </source>
</evidence>
<accession>A0A1V4AYH6</accession>
<dbReference type="EMBL" id="UGHF01000001">
    <property type="protein sequence ID" value="STO59796.1"/>
    <property type="molecule type" value="Genomic_DNA"/>
</dbReference>
<keyword evidence="3" id="KW-1003">Cell membrane</keyword>
<dbReference type="PANTHER" id="PTHR10590:SF4">
    <property type="entry name" value="SOLUTE CARRIER FAMILY 28 MEMBER 3"/>
    <property type="match status" value="1"/>
</dbReference>
<dbReference type="GO" id="GO:0015293">
    <property type="term" value="F:symporter activity"/>
    <property type="evidence" value="ECO:0007669"/>
    <property type="project" value="TreeGrafter"/>
</dbReference>
<keyword evidence="5 7" id="KW-1133">Transmembrane helix</keyword>
<keyword evidence="4 7" id="KW-0812">Transmembrane</keyword>
<organism evidence="11 12">
    <name type="scientific">Canicola haemoglobinophilus</name>
    <dbReference type="NCBI Taxonomy" id="733"/>
    <lineage>
        <taxon>Bacteria</taxon>
        <taxon>Pseudomonadati</taxon>
        <taxon>Pseudomonadota</taxon>
        <taxon>Gammaproteobacteria</taxon>
        <taxon>Pasteurellales</taxon>
        <taxon>Pasteurellaceae</taxon>
        <taxon>Canicola</taxon>
    </lineage>
</organism>
<evidence type="ECO:0000256" key="1">
    <source>
        <dbReference type="ARBA" id="ARBA00004651"/>
    </source>
</evidence>
<comment type="subcellular location">
    <subcellularLocation>
        <location evidence="1">Cell membrane</location>
        <topology evidence="1">Multi-pass membrane protein</topology>
    </subcellularLocation>
</comment>
<feature type="domain" description="Nucleoside transporter/FeoB GTPase Gate" evidence="10">
    <location>
        <begin position="97"/>
        <end position="195"/>
    </location>
</feature>
<keyword evidence="7" id="KW-0813">Transport</keyword>
<evidence type="ECO:0000256" key="7">
    <source>
        <dbReference type="RuleBase" id="RU362018"/>
    </source>
</evidence>
<dbReference type="InterPro" id="IPR018270">
    <property type="entry name" value="C_nuclsd_transpt_met_bac"/>
</dbReference>
<evidence type="ECO:0000256" key="4">
    <source>
        <dbReference type="ARBA" id="ARBA00022692"/>
    </source>
</evidence>
<dbReference type="InterPro" id="IPR002668">
    <property type="entry name" value="CNT_N_dom"/>
</dbReference>
<dbReference type="Pfam" id="PF07662">
    <property type="entry name" value="Nucleos_tra2_C"/>
    <property type="match status" value="1"/>
</dbReference>
<evidence type="ECO:0000313" key="11">
    <source>
        <dbReference type="EMBL" id="STO59796.1"/>
    </source>
</evidence>
<dbReference type="STRING" id="733.B0186_11005"/>
<dbReference type="InterPro" id="IPR011657">
    <property type="entry name" value="CNT_C_dom"/>
</dbReference>
<feature type="transmembrane region" description="Helical" evidence="7">
    <location>
        <begin position="6"/>
        <end position="22"/>
    </location>
</feature>
<feature type="transmembrane region" description="Helical" evidence="7">
    <location>
        <begin position="94"/>
        <end position="117"/>
    </location>
</feature>
<feature type="transmembrane region" description="Helical" evidence="7">
    <location>
        <begin position="198"/>
        <end position="220"/>
    </location>
</feature>
<dbReference type="Pfam" id="PF07670">
    <property type="entry name" value="Gate"/>
    <property type="match status" value="1"/>
</dbReference>
<dbReference type="GO" id="GO:0005337">
    <property type="term" value="F:nucleoside transmembrane transporter activity"/>
    <property type="evidence" value="ECO:0007669"/>
    <property type="project" value="InterPro"/>
</dbReference>
<feature type="transmembrane region" description="Helical" evidence="7">
    <location>
        <begin position="314"/>
        <end position="332"/>
    </location>
</feature>
<dbReference type="PANTHER" id="PTHR10590">
    <property type="entry name" value="SODIUM/NUCLEOSIDE COTRANSPORTER"/>
    <property type="match status" value="1"/>
</dbReference>
<keyword evidence="12" id="KW-1185">Reference proteome</keyword>